<keyword evidence="4" id="KW-0378">Hydrolase</keyword>
<dbReference type="InterPro" id="IPR000917">
    <property type="entry name" value="Sulfatase_N"/>
</dbReference>
<keyword evidence="5" id="KW-0106">Calcium</keyword>
<keyword evidence="3" id="KW-0479">Metal-binding</keyword>
<dbReference type="InterPro" id="IPR047115">
    <property type="entry name" value="ARSB"/>
</dbReference>
<gene>
    <name evidence="8" type="primary">ARSI_5</name>
    <name evidence="8" type="ORF">FJT64_010031</name>
</gene>
<comment type="cofactor">
    <cofactor evidence="1">
        <name>Ca(2+)</name>
        <dbReference type="ChEBI" id="CHEBI:29108"/>
    </cofactor>
</comment>
<accession>A0A6A4VKX3</accession>
<evidence type="ECO:0000256" key="6">
    <source>
        <dbReference type="ARBA" id="ARBA00023180"/>
    </source>
</evidence>
<keyword evidence="9" id="KW-1185">Reference proteome</keyword>
<dbReference type="Gene3D" id="3.40.720.10">
    <property type="entry name" value="Alkaline Phosphatase, subunit A"/>
    <property type="match status" value="1"/>
</dbReference>
<reference evidence="8 9" key="1">
    <citation type="submission" date="2019-07" db="EMBL/GenBank/DDBJ databases">
        <title>Draft genome assembly of a fouling barnacle, Amphibalanus amphitrite (Darwin, 1854): The first reference genome for Thecostraca.</title>
        <authorList>
            <person name="Kim W."/>
        </authorList>
    </citation>
    <scope>NUCLEOTIDE SEQUENCE [LARGE SCALE GENOMIC DNA]</scope>
    <source>
        <strain evidence="8">SNU_AA5</strain>
        <tissue evidence="8">Soma without cirri and trophi</tissue>
    </source>
</reference>
<evidence type="ECO:0000256" key="1">
    <source>
        <dbReference type="ARBA" id="ARBA00001913"/>
    </source>
</evidence>
<dbReference type="GO" id="GO:0008484">
    <property type="term" value="F:sulfuric ester hydrolase activity"/>
    <property type="evidence" value="ECO:0007669"/>
    <property type="project" value="InterPro"/>
</dbReference>
<dbReference type="PANTHER" id="PTHR10342:SF274">
    <property type="entry name" value="ARYLSULFATASE B"/>
    <property type="match status" value="1"/>
</dbReference>
<evidence type="ECO:0000256" key="4">
    <source>
        <dbReference type="ARBA" id="ARBA00022801"/>
    </source>
</evidence>
<dbReference type="InterPro" id="IPR017850">
    <property type="entry name" value="Alkaline_phosphatase_core_sf"/>
</dbReference>
<keyword evidence="6" id="KW-0325">Glycoprotein</keyword>
<dbReference type="InterPro" id="IPR024607">
    <property type="entry name" value="Sulfatase_CS"/>
</dbReference>
<evidence type="ECO:0000313" key="8">
    <source>
        <dbReference type="EMBL" id="KAF0291970.1"/>
    </source>
</evidence>
<comment type="similarity">
    <text evidence="2">Belongs to the sulfatase family.</text>
</comment>
<dbReference type="OrthoDB" id="103349at2759"/>
<proteinExistence type="inferred from homology"/>
<name>A0A6A4VKX3_AMPAM</name>
<dbReference type="Gene3D" id="3.30.1120.10">
    <property type="match status" value="1"/>
</dbReference>
<dbReference type="Proteomes" id="UP000440578">
    <property type="component" value="Unassembled WGS sequence"/>
</dbReference>
<dbReference type="GO" id="GO:0046872">
    <property type="term" value="F:metal ion binding"/>
    <property type="evidence" value="ECO:0007669"/>
    <property type="project" value="UniProtKB-KW"/>
</dbReference>
<evidence type="ECO:0000256" key="2">
    <source>
        <dbReference type="ARBA" id="ARBA00008779"/>
    </source>
</evidence>
<evidence type="ECO:0000313" key="9">
    <source>
        <dbReference type="Proteomes" id="UP000440578"/>
    </source>
</evidence>
<dbReference type="CDD" id="cd16029">
    <property type="entry name" value="4-S"/>
    <property type="match status" value="1"/>
</dbReference>
<organism evidence="8 9">
    <name type="scientific">Amphibalanus amphitrite</name>
    <name type="common">Striped barnacle</name>
    <name type="synonym">Balanus amphitrite</name>
    <dbReference type="NCBI Taxonomy" id="1232801"/>
    <lineage>
        <taxon>Eukaryota</taxon>
        <taxon>Metazoa</taxon>
        <taxon>Ecdysozoa</taxon>
        <taxon>Arthropoda</taxon>
        <taxon>Crustacea</taxon>
        <taxon>Multicrustacea</taxon>
        <taxon>Cirripedia</taxon>
        <taxon>Thoracica</taxon>
        <taxon>Thoracicalcarea</taxon>
        <taxon>Balanomorpha</taxon>
        <taxon>Balanoidea</taxon>
        <taxon>Balanidae</taxon>
        <taxon>Amphibalaninae</taxon>
        <taxon>Amphibalanus</taxon>
    </lineage>
</organism>
<comment type="caution">
    <text evidence="8">The sequence shown here is derived from an EMBL/GenBank/DDBJ whole genome shotgun (WGS) entry which is preliminary data.</text>
</comment>
<evidence type="ECO:0000256" key="3">
    <source>
        <dbReference type="ARBA" id="ARBA00022723"/>
    </source>
</evidence>
<sequence length="474" mass="52383">MDNLITVSGYNDVSWHNPDILSPTLEALAREGVILEQNYAQPLCTPSRSALLSGRYPFHVGRQGGALDPHMPTGLTLNVTLLPERLRSAGYSTHMVGKWHLGNCAHEYLPPSRGFDTFLGYWCGMIDYYTHRRSGSLDFFDGERPLFELDGIYSASAFTDRAESIIKEHNASRPLILYLPFQNVHTPLQAPAEYEELYPATMNADRRTYSAMVTALDDSVGRVVQALKDAGLYSNSVILFVSDNGGQVHSHLHSQNLYDEDSRVGYGGNNYPLRGEKTTLWEGGTRTPAFIHSPLLERAGYVSHELIHITDWMPTLLRLAGASADGDPLDGFDQWPMLSAGQPSARTEMVYNIDEKLPNAALRIGDMKLLWGDNSGSSDWYPVLEALPDSSDRAPASARRSVRSSLGSLGEYPVYLFNVTADPTERLDLSSLMPETVQAMLERLLELSKELVPADVIIIIINCLLEAAPGRVPG</sequence>
<protein>
    <submittedName>
        <fullName evidence="8">Arylsulfatase I</fullName>
    </submittedName>
</protein>
<dbReference type="EMBL" id="VIIS01001847">
    <property type="protein sequence ID" value="KAF0291970.1"/>
    <property type="molecule type" value="Genomic_DNA"/>
</dbReference>
<dbReference type="PROSITE" id="PS00149">
    <property type="entry name" value="SULFATASE_2"/>
    <property type="match status" value="1"/>
</dbReference>
<feature type="domain" description="Sulfatase N-terminal" evidence="7">
    <location>
        <begin position="22"/>
        <end position="322"/>
    </location>
</feature>
<evidence type="ECO:0000259" key="7">
    <source>
        <dbReference type="Pfam" id="PF00884"/>
    </source>
</evidence>
<dbReference type="AlphaFoldDB" id="A0A6A4VKX3"/>
<dbReference type="Pfam" id="PF00884">
    <property type="entry name" value="Sulfatase"/>
    <property type="match status" value="1"/>
</dbReference>
<dbReference type="SUPFAM" id="SSF53649">
    <property type="entry name" value="Alkaline phosphatase-like"/>
    <property type="match status" value="1"/>
</dbReference>
<dbReference type="PANTHER" id="PTHR10342">
    <property type="entry name" value="ARYLSULFATASE"/>
    <property type="match status" value="1"/>
</dbReference>
<evidence type="ECO:0000256" key="5">
    <source>
        <dbReference type="ARBA" id="ARBA00022837"/>
    </source>
</evidence>